<dbReference type="GO" id="GO:0046872">
    <property type="term" value="F:metal ion binding"/>
    <property type="evidence" value="ECO:0007669"/>
    <property type="project" value="UniProtKB-KW"/>
</dbReference>
<dbReference type="Gene3D" id="3.40.630.10">
    <property type="entry name" value="Zn peptidases"/>
    <property type="match status" value="2"/>
</dbReference>
<evidence type="ECO:0000256" key="8">
    <source>
        <dbReference type="ARBA" id="ARBA00022670"/>
    </source>
</evidence>
<evidence type="ECO:0000256" key="9">
    <source>
        <dbReference type="ARBA" id="ARBA00022723"/>
    </source>
</evidence>
<evidence type="ECO:0000256" key="21">
    <source>
        <dbReference type="SAM" id="SignalP"/>
    </source>
</evidence>
<evidence type="ECO:0000313" key="24">
    <source>
        <dbReference type="Proteomes" id="UP000316778"/>
    </source>
</evidence>
<organism evidence="23 24">
    <name type="scientific">Chitinophaga japonensis</name>
    <name type="common">Flexibacter japonensis</name>
    <dbReference type="NCBI Taxonomy" id="104662"/>
    <lineage>
        <taxon>Bacteria</taxon>
        <taxon>Pseudomonadati</taxon>
        <taxon>Bacteroidota</taxon>
        <taxon>Chitinophagia</taxon>
        <taxon>Chitinophagales</taxon>
        <taxon>Chitinophagaceae</taxon>
        <taxon>Chitinophaga</taxon>
    </lineage>
</organism>
<feature type="domain" description="Peptidase M28" evidence="22">
    <location>
        <begin position="292"/>
        <end position="494"/>
    </location>
</feature>
<dbReference type="GO" id="GO:0006508">
    <property type="term" value="P:proteolysis"/>
    <property type="evidence" value="ECO:0007669"/>
    <property type="project" value="UniProtKB-KW"/>
</dbReference>
<keyword evidence="10 21" id="KW-0732">Signal</keyword>
<evidence type="ECO:0000256" key="18">
    <source>
        <dbReference type="ARBA" id="ARBA00023228"/>
    </source>
</evidence>
<dbReference type="OrthoDB" id="9769665at2"/>
<keyword evidence="14" id="KW-0333">Golgi apparatus</keyword>
<keyword evidence="13" id="KW-0862">Zinc</keyword>
<dbReference type="InterPro" id="IPR039866">
    <property type="entry name" value="CPQ"/>
</dbReference>
<keyword evidence="17" id="KW-0325">Glycoprotein</keyword>
<accession>A0A562T6Z5</accession>
<evidence type="ECO:0000256" key="7">
    <source>
        <dbReference type="ARBA" id="ARBA00022645"/>
    </source>
</evidence>
<protein>
    <recommendedName>
        <fullName evidence="5">Carboxypeptidase Q</fullName>
    </recommendedName>
    <alternativeName>
        <fullName evidence="20">Plasma glutamate carboxypeptidase</fullName>
    </alternativeName>
</protein>
<evidence type="ECO:0000256" key="13">
    <source>
        <dbReference type="ARBA" id="ARBA00022833"/>
    </source>
</evidence>
<evidence type="ECO:0000256" key="2">
    <source>
        <dbReference type="ARBA" id="ARBA00004371"/>
    </source>
</evidence>
<evidence type="ECO:0000256" key="5">
    <source>
        <dbReference type="ARBA" id="ARBA00014116"/>
    </source>
</evidence>
<gene>
    <name evidence="23" type="ORF">LX66_3413</name>
</gene>
<keyword evidence="6" id="KW-0964">Secreted</keyword>
<feature type="chain" id="PRO_5022123195" description="Carboxypeptidase Q" evidence="21">
    <location>
        <begin position="21"/>
        <end position="523"/>
    </location>
</feature>
<evidence type="ECO:0000256" key="16">
    <source>
        <dbReference type="ARBA" id="ARBA00023145"/>
    </source>
</evidence>
<dbReference type="SUPFAM" id="SSF53187">
    <property type="entry name" value="Zn-dependent exopeptidases"/>
    <property type="match status" value="1"/>
</dbReference>
<dbReference type="CDD" id="cd08015">
    <property type="entry name" value="M28_like"/>
    <property type="match status" value="1"/>
</dbReference>
<evidence type="ECO:0000256" key="1">
    <source>
        <dbReference type="ARBA" id="ARBA00004240"/>
    </source>
</evidence>
<evidence type="ECO:0000256" key="17">
    <source>
        <dbReference type="ARBA" id="ARBA00023180"/>
    </source>
</evidence>
<evidence type="ECO:0000256" key="15">
    <source>
        <dbReference type="ARBA" id="ARBA00023049"/>
    </source>
</evidence>
<dbReference type="GO" id="GO:0070573">
    <property type="term" value="F:metallodipeptidase activity"/>
    <property type="evidence" value="ECO:0007669"/>
    <property type="project" value="InterPro"/>
</dbReference>
<keyword evidence="18" id="KW-0458">Lysosome</keyword>
<evidence type="ECO:0000256" key="19">
    <source>
        <dbReference type="ARBA" id="ARBA00025833"/>
    </source>
</evidence>
<dbReference type="Pfam" id="PF04389">
    <property type="entry name" value="Peptidase_M28"/>
    <property type="match status" value="1"/>
</dbReference>
<comment type="caution">
    <text evidence="23">The sequence shown here is derived from an EMBL/GenBank/DDBJ whole genome shotgun (WGS) entry which is preliminary data.</text>
</comment>
<feature type="signal peptide" evidence="21">
    <location>
        <begin position="1"/>
        <end position="20"/>
    </location>
</feature>
<dbReference type="Proteomes" id="UP000316778">
    <property type="component" value="Unassembled WGS sequence"/>
</dbReference>
<dbReference type="GO" id="GO:0004180">
    <property type="term" value="F:carboxypeptidase activity"/>
    <property type="evidence" value="ECO:0007669"/>
    <property type="project" value="UniProtKB-KW"/>
</dbReference>
<evidence type="ECO:0000256" key="14">
    <source>
        <dbReference type="ARBA" id="ARBA00023034"/>
    </source>
</evidence>
<dbReference type="EMBL" id="VLLG01000003">
    <property type="protein sequence ID" value="TWI89317.1"/>
    <property type="molecule type" value="Genomic_DNA"/>
</dbReference>
<evidence type="ECO:0000256" key="20">
    <source>
        <dbReference type="ARBA" id="ARBA00033328"/>
    </source>
</evidence>
<keyword evidence="8" id="KW-0645">Protease</keyword>
<comment type="subunit">
    <text evidence="19">Homodimer. The monomeric form is inactive while the homodimer is active.</text>
</comment>
<keyword evidence="24" id="KW-1185">Reference proteome</keyword>
<name>A0A562T6Z5_CHIJA</name>
<keyword evidence="9" id="KW-0479">Metal-binding</keyword>
<dbReference type="InterPro" id="IPR007484">
    <property type="entry name" value="Peptidase_M28"/>
</dbReference>
<keyword evidence="11" id="KW-0378">Hydrolase</keyword>
<keyword evidence="15" id="KW-0482">Metalloprotease</keyword>
<dbReference type="GO" id="GO:0005576">
    <property type="term" value="C:extracellular region"/>
    <property type="evidence" value="ECO:0007669"/>
    <property type="project" value="UniProtKB-SubCell"/>
</dbReference>
<dbReference type="Gene3D" id="3.50.30.30">
    <property type="match status" value="2"/>
</dbReference>
<proteinExistence type="predicted"/>
<dbReference type="PANTHER" id="PTHR12053:SF3">
    <property type="entry name" value="CARBOXYPEPTIDASE Q"/>
    <property type="match status" value="1"/>
</dbReference>
<dbReference type="RefSeq" id="WP_145715556.1">
    <property type="nucleotide sequence ID" value="NZ_BAAAFY010000001.1"/>
</dbReference>
<sequence length="523" mass="57878">MSTLRFTAALALLLPCCLRAQETPVDTAMMQKIRTEAFAHSQIPFIAHYMTDVAGPRLTNSPGYLHAARWIVQTLRQWGIQKAGLEPWGEFGKGWRSTMSYVAQKTPYYQPLIAYPHAWTAGTGGLVTGPVVMLDTLSEAAIDQMGDAIKGKIVMVRPRPRDTVLASAFTPFATRYADTTTFSELPDMYMIEPGGVAKYAGIFKSRNETRQYLADKGAIALLNPSRPRGRDGTVFVAGGVYYAKGYTPPLPEIALSTEDMLRIYRLLRSAQEVTLEMNIQNQWDSTDTQGYNVIGEIPGTDKKLKSELVMLGGHLDSWHSGTGATDDAAGCIVMMEAMRILKVLGVQPKRSIRMALWGGEEQGLLGSFGYVKKHFGNPADMQLLPEQKKVSAYYNLDNGSGRIRGIYLQNNEAVGPVFRNWLQPFADLGATGVTISNTGATDHLPFDAVGIPGFQFIQDPLEYNTRTHHSNMDTYDHLEMEDLKQAAAIVAAFVYNTAMRDEMLPRKPLPKAARFVFDVDFPL</sequence>
<keyword evidence="7" id="KW-0121">Carboxypeptidase</keyword>
<evidence type="ECO:0000256" key="4">
    <source>
        <dbReference type="ARBA" id="ARBA00004613"/>
    </source>
</evidence>
<evidence type="ECO:0000256" key="12">
    <source>
        <dbReference type="ARBA" id="ARBA00022824"/>
    </source>
</evidence>
<evidence type="ECO:0000256" key="11">
    <source>
        <dbReference type="ARBA" id="ARBA00022801"/>
    </source>
</evidence>
<evidence type="ECO:0000256" key="6">
    <source>
        <dbReference type="ARBA" id="ARBA00022525"/>
    </source>
</evidence>
<keyword evidence="16" id="KW-0865">Zymogen</keyword>
<evidence type="ECO:0000313" key="23">
    <source>
        <dbReference type="EMBL" id="TWI89317.1"/>
    </source>
</evidence>
<comment type="subcellular location">
    <subcellularLocation>
        <location evidence="1">Endoplasmic reticulum</location>
    </subcellularLocation>
    <subcellularLocation>
        <location evidence="3">Golgi apparatus</location>
    </subcellularLocation>
    <subcellularLocation>
        <location evidence="2">Lysosome</location>
    </subcellularLocation>
    <subcellularLocation>
        <location evidence="4">Secreted</location>
    </subcellularLocation>
</comment>
<evidence type="ECO:0000259" key="22">
    <source>
        <dbReference type="Pfam" id="PF04389"/>
    </source>
</evidence>
<dbReference type="AlphaFoldDB" id="A0A562T6Z5"/>
<evidence type="ECO:0000256" key="3">
    <source>
        <dbReference type="ARBA" id="ARBA00004555"/>
    </source>
</evidence>
<dbReference type="PANTHER" id="PTHR12053">
    <property type="entry name" value="PROTEASE FAMILY M28 PLASMA GLUTAMATE CARBOXYPEPTIDASE-RELATED"/>
    <property type="match status" value="1"/>
</dbReference>
<reference evidence="23 24" key="1">
    <citation type="journal article" date="2013" name="Stand. Genomic Sci.">
        <title>Genomic Encyclopedia of Type Strains, Phase I: The one thousand microbial genomes (KMG-I) project.</title>
        <authorList>
            <person name="Kyrpides N.C."/>
            <person name="Woyke T."/>
            <person name="Eisen J.A."/>
            <person name="Garrity G."/>
            <person name="Lilburn T.G."/>
            <person name="Beck B.J."/>
            <person name="Whitman W.B."/>
            <person name="Hugenholtz P."/>
            <person name="Klenk H.P."/>
        </authorList>
    </citation>
    <scope>NUCLEOTIDE SEQUENCE [LARGE SCALE GENOMIC DNA]</scope>
    <source>
        <strain evidence="23 24">DSM 13484</strain>
    </source>
</reference>
<evidence type="ECO:0000256" key="10">
    <source>
        <dbReference type="ARBA" id="ARBA00022729"/>
    </source>
</evidence>
<dbReference type="GO" id="GO:0005764">
    <property type="term" value="C:lysosome"/>
    <property type="evidence" value="ECO:0007669"/>
    <property type="project" value="UniProtKB-SubCell"/>
</dbReference>
<keyword evidence="12" id="KW-0256">Endoplasmic reticulum</keyword>